<dbReference type="HOGENOM" id="CLU_010119_6_2_1"/>
<dbReference type="InterPro" id="IPR027443">
    <property type="entry name" value="IPNS-like_sf"/>
</dbReference>
<dbReference type="Pfam" id="PF14226">
    <property type="entry name" value="DIOX_N"/>
    <property type="match status" value="1"/>
</dbReference>
<dbReference type="Ensembl" id="ENSCINT00000032604.1">
    <property type="protein sequence ID" value="ENSCINP00000031575.1"/>
    <property type="gene ID" value="ENSCING00000022311.1"/>
</dbReference>
<reference evidence="3" key="3">
    <citation type="submission" date="2025-08" db="UniProtKB">
        <authorList>
            <consortium name="Ensembl"/>
        </authorList>
    </citation>
    <scope>IDENTIFICATION</scope>
</reference>
<evidence type="ECO:0000256" key="1">
    <source>
        <dbReference type="RuleBase" id="RU003682"/>
    </source>
</evidence>
<dbReference type="InterPro" id="IPR005123">
    <property type="entry name" value="Oxoglu/Fe-dep_dioxygenase_dom"/>
</dbReference>
<dbReference type="GeneTree" id="ENSGT00530000064489"/>
<dbReference type="Gene3D" id="2.60.120.330">
    <property type="entry name" value="B-lactam Antibiotic, Isopenicillin N Synthase, Chain"/>
    <property type="match status" value="1"/>
</dbReference>
<dbReference type="GO" id="GO:0046872">
    <property type="term" value="F:metal ion binding"/>
    <property type="evidence" value="ECO:0007669"/>
    <property type="project" value="UniProtKB-KW"/>
</dbReference>
<keyword evidence="4" id="KW-1185">Reference proteome</keyword>
<evidence type="ECO:0000259" key="2">
    <source>
        <dbReference type="PROSITE" id="PS51471"/>
    </source>
</evidence>
<dbReference type="PROSITE" id="PS51471">
    <property type="entry name" value="FE2OG_OXY"/>
    <property type="match status" value="1"/>
</dbReference>
<dbReference type="Proteomes" id="UP000008144">
    <property type="component" value="Chromosome 8"/>
</dbReference>
<dbReference type="FunFam" id="2.60.120.330:FF:000038">
    <property type="entry name" value="Si:dkey-10o6.2"/>
    <property type="match status" value="1"/>
</dbReference>
<dbReference type="GO" id="GO:0016491">
    <property type="term" value="F:oxidoreductase activity"/>
    <property type="evidence" value="ECO:0007669"/>
    <property type="project" value="UniProtKB-KW"/>
</dbReference>
<sequence>RMLPIVDFKQCRPSVEASDKEINETAKLLVDALSTVGFAYLKNCGIKKETVEEARNTADEIFNAPTDKKKDYVVDRETNFGYIGLNIEKVNPAKPYDYKEAFNVPNSALDPSTEPKWPHELSPNFASLTKSFMEDCKRLSLRILEVIAVGLQLKDRHALEKAHDCMGRKNNMGGVRYLYYPPIKGELELNQERLGEHSDYGSITLLFVDDNGGLQIETEGTYKDVPVIEDTILINIGDALEFWTKGKLRSTKHRVNIPDDEVKRNSIRRSIGYFVFPDDDVVINQPLQFKGDADVPDPVKDPITALKYIQQKLLVIHPMEI</sequence>
<keyword evidence="1" id="KW-0408">Iron</keyword>
<name>H2XPJ1_CIOIN</name>
<feature type="domain" description="Fe2OG dioxygenase" evidence="2">
    <location>
        <begin position="168"/>
        <end position="277"/>
    </location>
</feature>
<dbReference type="PRINTS" id="PR00682">
    <property type="entry name" value="IPNSYNTHASE"/>
</dbReference>
<keyword evidence="1" id="KW-0479">Metal-binding</keyword>
<proteinExistence type="inferred from homology"/>
<dbReference type="SUPFAM" id="SSF51197">
    <property type="entry name" value="Clavaminate synthase-like"/>
    <property type="match status" value="1"/>
</dbReference>
<dbReference type="AlphaFoldDB" id="H2XPJ1"/>
<reference evidence="3" key="4">
    <citation type="submission" date="2025-09" db="UniProtKB">
        <authorList>
            <consortium name="Ensembl"/>
        </authorList>
    </citation>
    <scope>IDENTIFICATION</scope>
</reference>
<dbReference type="OMA" id="AKYEVVT"/>
<dbReference type="InterPro" id="IPR044861">
    <property type="entry name" value="IPNS-like_FE2OG_OXY"/>
</dbReference>
<dbReference type="Pfam" id="PF03171">
    <property type="entry name" value="2OG-FeII_Oxy"/>
    <property type="match status" value="1"/>
</dbReference>
<accession>H2XPJ1</accession>
<protein>
    <recommendedName>
        <fullName evidence="2">Fe2OG dioxygenase domain-containing protein</fullName>
    </recommendedName>
</protein>
<comment type="similarity">
    <text evidence="1">Belongs to the iron/ascorbate-dependent oxidoreductase family.</text>
</comment>
<dbReference type="InParanoid" id="H2XPJ1"/>
<dbReference type="InterPro" id="IPR026992">
    <property type="entry name" value="DIOX_N"/>
</dbReference>
<organism evidence="3 4">
    <name type="scientific">Ciona intestinalis</name>
    <name type="common">Transparent sea squirt</name>
    <name type="synonym">Ascidia intestinalis</name>
    <dbReference type="NCBI Taxonomy" id="7719"/>
    <lineage>
        <taxon>Eukaryota</taxon>
        <taxon>Metazoa</taxon>
        <taxon>Chordata</taxon>
        <taxon>Tunicata</taxon>
        <taxon>Ascidiacea</taxon>
        <taxon>Phlebobranchia</taxon>
        <taxon>Cionidae</taxon>
        <taxon>Ciona</taxon>
    </lineage>
</organism>
<keyword evidence="1" id="KW-0560">Oxidoreductase</keyword>
<reference evidence="3" key="2">
    <citation type="journal article" date="2008" name="Genome Biol.">
        <title>Improved genome assembly and evidence-based global gene model set for the chordate Ciona intestinalis: new insight into intron and operon populations.</title>
        <authorList>
            <person name="Satou Y."/>
            <person name="Mineta K."/>
            <person name="Ogasawara M."/>
            <person name="Sasakura Y."/>
            <person name="Shoguchi E."/>
            <person name="Ueno K."/>
            <person name="Yamada L."/>
            <person name="Matsumoto J."/>
            <person name="Wasserscheid J."/>
            <person name="Dewar K."/>
            <person name="Wiley G.B."/>
            <person name="Macmil S.L."/>
            <person name="Roe B.A."/>
            <person name="Zeller R.W."/>
            <person name="Hastings K.E."/>
            <person name="Lemaire P."/>
            <person name="Lindquist E."/>
            <person name="Endo T."/>
            <person name="Hotta K."/>
            <person name="Inaba K."/>
        </authorList>
    </citation>
    <scope>NUCLEOTIDE SEQUENCE [LARGE SCALE GENOMIC DNA]</scope>
    <source>
        <strain evidence="3">wild type</strain>
    </source>
</reference>
<dbReference type="EMBL" id="EAAA01002628">
    <property type="status" value="NOT_ANNOTATED_CDS"/>
    <property type="molecule type" value="Genomic_DNA"/>
</dbReference>
<dbReference type="InterPro" id="IPR050231">
    <property type="entry name" value="Iron_ascorbate_oxido_reductase"/>
</dbReference>
<evidence type="ECO:0000313" key="3">
    <source>
        <dbReference type="Ensembl" id="ENSCINP00000031575.1"/>
    </source>
</evidence>
<reference evidence="4" key="1">
    <citation type="journal article" date="2002" name="Science">
        <title>The draft genome of Ciona intestinalis: insights into chordate and vertebrate origins.</title>
        <authorList>
            <person name="Dehal P."/>
            <person name="Satou Y."/>
            <person name="Campbell R.K."/>
            <person name="Chapman J."/>
            <person name="Degnan B."/>
            <person name="De Tomaso A."/>
            <person name="Davidson B."/>
            <person name="Di Gregorio A."/>
            <person name="Gelpke M."/>
            <person name="Goodstein D.M."/>
            <person name="Harafuji N."/>
            <person name="Hastings K.E."/>
            <person name="Ho I."/>
            <person name="Hotta K."/>
            <person name="Huang W."/>
            <person name="Kawashima T."/>
            <person name="Lemaire P."/>
            <person name="Martinez D."/>
            <person name="Meinertzhagen I.A."/>
            <person name="Necula S."/>
            <person name="Nonaka M."/>
            <person name="Putnam N."/>
            <person name="Rash S."/>
            <person name="Saiga H."/>
            <person name="Satake M."/>
            <person name="Terry A."/>
            <person name="Yamada L."/>
            <person name="Wang H.G."/>
            <person name="Awazu S."/>
            <person name="Azumi K."/>
            <person name="Boore J."/>
            <person name="Branno M."/>
            <person name="Chin-Bow S."/>
            <person name="DeSantis R."/>
            <person name="Doyle S."/>
            <person name="Francino P."/>
            <person name="Keys D.N."/>
            <person name="Haga S."/>
            <person name="Hayashi H."/>
            <person name="Hino K."/>
            <person name="Imai K.S."/>
            <person name="Inaba K."/>
            <person name="Kano S."/>
            <person name="Kobayashi K."/>
            <person name="Kobayashi M."/>
            <person name="Lee B.I."/>
            <person name="Makabe K.W."/>
            <person name="Manohar C."/>
            <person name="Matassi G."/>
            <person name="Medina M."/>
            <person name="Mochizuki Y."/>
            <person name="Mount S."/>
            <person name="Morishita T."/>
            <person name="Miura S."/>
            <person name="Nakayama A."/>
            <person name="Nishizaka S."/>
            <person name="Nomoto H."/>
            <person name="Ohta F."/>
            <person name="Oishi K."/>
            <person name="Rigoutsos I."/>
            <person name="Sano M."/>
            <person name="Sasaki A."/>
            <person name="Sasakura Y."/>
            <person name="Shoguchi E."/>
            <person name="Shin-i T."/>
            <person name="Spagnuolo A."/>
            <person name="Stainier D."/>
            <person name="Suzuki M.M."/>
            <person name="Tassy O."/>
            <person name="Takatori N."/>
            <person name="Tokuoka M."/>
            <person name="Yagi K."/>
            <person name="Yoshizaki F."/>
            <person name="Wada S."/>
            <person name="Zhang C."/>
            <person name="Hyatt P.D."/>
            <person name="Larimer F."/>
            <person name="Detter C."/>
            <person name="Doggett N."/>
            <person name="Glavina T."/>
            <person name="Hawkins T."/>
            <person name="Richardson P."/>
            <person name="Lucas S."/>
            <person name="Kohara Y."/>
            <person name="Levine M."/>
            <person name="Satoh N."/>
            <person name="Rokhsar D.S."/>
        </authorList>
    </citation>
    <scope>NUCLEOTIDE SEQUENCE [LARGE SCALE GENOMIC DNA]</scope>
</reference>
<evidence type="ECO:0000313" key="4">
    <source>
        <dbReference type="Proteomes" id="UP000008144"/>
    </source>
</evidence>
<dbReference type="PANTHER" id="PTHR47990">
    <property type="entry name" value="2-OXOGLUTARATE (2OG) AND FE(II)-DEPENDENT OXYGENASE SUPERFAMILY PROTEIN-RELATED"/>
    <property type="match status" value="1"/>
</dbReference>